<evidence type="ECO:0000256" key="7">
    <source>
        <dbReference type="ARBA" id="ARBA00022692"/>
    </source>
</evidence>
<keyword evidence="11 13" id="KW-1133">Transmembrane helix</keyword>
<keyword evidence="6" id="KW-0808">Transferase</keyword>
<keyword evidence="9 16" id="KW-0418">Kinase</keyword>
<keyword evidence="10" id="KW-0067">ATP-binding</keyword>
<keyword evidence="17" id="KW-1185">Reference proteome</keyword>
<dbReference type="InterPro" id="IPR003660">
    <property type="entry name" value="HAMP_dom"/>
</dbReference>
<evidence type="ECO:0000256" key="13">
    <source>
        <dbReference type="SAM" id="Phobius"/>
    </source>
</evidence>
<evidence type="ECO:0000256" key="5">
    <source>
        <dbReference type="ARBA" id="ARBA00022553"/>
    </source>
</evidence>
<name>A0ABP9QG23_9PSEU</name>
<evidence type="ECO:0000256" key="10">
    <source>
        <dbReference type="ARBA" id="ARBA00022840"/>
    </source>
</evidence>
<evidence type="ECO:0000256" key="11">
    <source>
        <dbReference type="ARBA" id="ARBA00022989"/>
    </source>
</evidence>
<dbReference type="SMART" id="SM00304">
    <property type="entry name" value="HAMP"/>
    <property type="match status" value="1"/>
</dbReference>
<dbReference type="GO" id="GO:0016301">
    <property type="term" value="F:kinase activity"/>
    <property type="evidence" value="ECO:0007669"/>
    <property type="project" value="UniProtKB-KW"/>
</dbReference>
<comment type="subcellular location">
    <subcellularLocation>
        <location evidence="2">Cell membrane</location>
        <topology evidence="2">Multi-pass membrane protein</topology>
    </subcellularLocation>
</comment>
<accession>A0ABP9QG23</accession>
<evidence type="ECO:0000256" key="1">
    <source>
        <dbReference type="ARBA" id="ARBA00000085"/>
    </source>
</evidence>
<gene>
    <name evidence="16" type="ORF">GCM10023321_45540</name>
</gene>
<evidence type="ECO:0000256" key="3">
    <source>
        <dbReference type="ARBA" id="ARBA00012438"/>
    </source>
</evidence>
<keyword evidence="8" id="KW-0547">Nucleotide-binding</keyword>
<dbReference type="InterPro" id="IPR003661">
    <property type="entry name" value="HisK_dim/P_dom"/>
</dbReference>
<feature type="transmembrane region" description="Helical" evidence="13">
    <location>
        <begin position="138"/>
        <end position="157"/>
    </location>
</feature>
<dbReference type="Proteomes" id="UP001428817">
    <property type="component" value="Unassembled WGS sequence"/>
</dbReference>
<keyword evidence="7 13" id="KW-0812">Transmembrane</keyword>
<dbReference type="EMBL" id="BAABJP010000024">
    <property type="protein sequence ID" value="GAA5161379.1"/>
    <property type="molecule type" value="Genomic_DNA"/>
</dbReference>
<dbReference type="PROSITE" id="PS50885">
    <property type="entry name" value="HAMP"/>
    <property type="match status" value="1"/>
</dbReference>
<feature type="domain" description="Histidine kinase" evidence="14">
    <location>
        <begin position="222"/>
        <end position="418"/>
    </location>
</feature>
<dbReference type="SMART" id="SM00387">
    <property type="entry name" value="HATPase_c"/>
    <property type="match status" value="1"/>
</dbReference>
<dbReference type="RefSeq" id="WP_185060058.1">
    <property type="nucleotide sequence ID" value="NZ_BAABJP010000024.1"/>
</dbReference>
<dbReference type="SUPFAM" id="SSF55874">
    <property type="entry name" value="ATPase domain of HSP90 chaperone/DNA topoisomerase II/histidine kinase"/>
    <property type="match status" value="1"/>
</dbReference>
<proteinExistence type="predicted"/>
<evidence type="ECO:0000256" key="6">
    <source>
        <dbReference type="ARBA" id="ARBA00022679"/>
    </source>
</evidence>
<dbReference type="EC" id="2.7.13.3" evidence="3"/>
<evidence type="ECO:0000256" key="9">
    <source>
        <dbReference type="ARBA" id="ARBA00022777"/>
    </source>
</evidence>
<dbReference type="CDD" id="cd00082">
    <property type="entry name" value="HisKA"/>
    <property type="match status" value="1"/>
</dbReference>
<evidence type="ECO:0000313" key="16">
    <source>
        <dbReference type="EMBL" id="GAA5161379.1"/>
    </source>
</evidence>
<protein>
    <recommendedName>
        <fullName evidence="3">histidine kinase</fullName>
        <ecNumber evidence="3">2.7.13.3</ecNumber>
    </recommendedName>
</protein>
<dbReference type="Gene3D" id="1.10.287.130">
    <property type="match status" value="1"/>
</dbReference>
<dbReference type="Gene3D" id="3.30.565.10">
    <property type="entry name" value="Histidine kinase-like ATPase, C-terminal domain"/>
    <property type="match status" value="1"/>
</dbReference>
<dbReference type="Pfam" id="PF02518">
    <property type="entry name" value="HATPase_c"/>
    <property type="match status" value="1"/>
</dbReference>
<keyword evidence="12" id="KW-0902">Two-component regulatory system</keyword>
<dbReference type="Pfam" id="PF00672">
    <property type="entry name" value="HAMP"/>
    <property type="match status" value="1"/>
</dbReference>
<evidence type="ECO:0000259" key="14">
    <source>
        <dbReference type="PROSITE" id="PS50109"/>
    </source>
</evidence>
<dbReference type="InterPro" id="IPR003594">
    <property type="entry name" value="HATPase_dom"/>
</dbReference>
<keyword evidence="5" id="KW-0597">Phosphoprotein</keyword>
<evidence type="ECO:0000313" key="17">
    <source>
        <dbReference type="Proteomes" id="UP001428817"/>
    </source>
</evidence>
<sequence>MRRHLAGVVLAAMGLVLIVFLVPLVVLVQRDAEHRAMAMATERAEAIAALGGSLATRSLPAAPVDGFATSVFLPDGRVLGVPAERTPAVGKAARCEPVRGVTASGAEALVPVPGVAGCPSVVRVLATDEALRGESTKLLVLLFTLSAGLLLIGVLLAERLAKGLIGSVRDLAAVADRMAAGELDARVTPDGPGEIRRVGAQLNRLAIRVDHLVDEQRRHAADLAHRMRTPLTSLRLDIDALPPAHAPRLVHGYEALVRALDELIRAARRTASQSRGAGGDLTVVVRERVAFWSVLAEDTGRTIGSDLPPGPAFVGADPKTLAAMLDALLGNIFAHTPDGVPMRLAVRVAGGEVTLTVDDGGPGFPDPGVIQRGRSHGASTGLGLDIARRTAEESGGRMRLARSPLGGARVELVLGGGEGESGRRKRPYRWLNR</sequence>
<comment type="catalytic activity">
    <reaction evidence="1">
        <text>ATP + protein L-histidine = ADP + protein N-phospho-L-histidine.</text>
        <dbReference type="EC" id="2.7.13.3"/>
    </reaction>
</comment>
<evidence type="ECO:0000256" key="8">
    <source>
        <dbReference type="ARBA" id="ARBA00022741"/>
    </source>
</evidence>
<evidence type="ECO:0000259" key="15">
    <source>
        <dbReference type="PROSITE" id="PS50885"/>
    </source>
</evidence>
<dbReference type="PANTHER" id="PTHR44936:SF9">
    <property type="entry name" value="SENSOR PROTEIN CREC"/>
    <property type="match status" value="1"/>
</dbReference>
<reference evidence="17" key="1">
    <citation type="journal article" date="2019" name="Int. J. Syst. Evol. Microbiol.">
        <title>The Global Catalogue of Microorganisms (GCM) 10K type strain sequencing project: providing services to taxonomists for standard genome sequencing and annotation.</title>
        <authorList>
            <consortium name="The Broad Institute Genomics Platform"/>
            <consortium name="The Broad Institute Genome Sequencing Center for Infectious Disease"/>
            <person name="Wu L."/>
            <person name="Ma J."/>
        </authorList>
    </citation>
    <scope>NUCLEOTIDE SEQUENCE [LARGE SCALE GENOMIC DNA]</scope>
    <source>
        <strain evidence="17">JCM 18303</strain>
    </source>
</reference>
<comment type="caution">
    <text evidence="16">The sequence shown here is derived from an EMBL/GenBank/DDBJ whole genome shotgun (WGS) entry which is preliminary data.</text>
</comment>
<dbReference type="PANTHER" id="PTHR44936">
    <property type="entry name" value="SENSOR PROTEIN CREC"/>
    <property type="match status" value="1"/>
</dbReference>
<evidence type="ECO:0000256" key="4">
    <source>
        <dbReference type="ARBA" id="ARBA00022475"/>
    </source>
</evidence>
<dbReference type="PROSITE" id="PS50109">
    <property type="entry name" value="HIS_KIN"/>
    <property type="match status" value="1"/>
</dbReference>
<evidence type="ECO:0000256" key="12">
    <source>
        <dbReference type="ARBA" id="ARBA00023012"/>
    </source>
</evidence>
<evidence type="ECO:0000256" key="2">
    <source>
        <dbReference type="ARBA" id="ARBA00004651"/>
    </source>
</evidence>
<dbReference type="SUPFAM" id="SSF47384">
    <property type="entry name" value="Homodimeric domain of signal transducing histidine kinase"/>
    <property type="match status" value="1"/>
</dbReference>
<organism evidence="16 17">
    <name type="scientific">Pseudonocardia eucalypti</name>
    <dbReference type="NCBI Taxonomy" id="648755"/>
    <lineage>
        <taxon>Bacteria</taxon>
        <taxon>Bacillati</taxon>
        <taxon>Actinomycetota</taxon>
        <taxon>Actinomycetes</taxon>
        <taxon>Pseudonocardiales</taxon>
        <taxon>Pseudonocardiaceae</taxon>
        <taxon>Pseudonocardia</taxon>
    </lineage>
</organism>
<feature type="transmembrane region" description="Helical" evidence="13">
    <location>
        <begin position="6"/>
        <end position="28"/>
    </location>
</feature>
<dbReference type="InterPro" id="IPR036890">
    <property type="entry name" value="HATPase_C_sf"/>
</dbReference>
<dbReference type="InterPro" id="IPR036097">
    <property type="entry name" value="HisK_dim/P_sf"/>
</dbReference>
<keyword evidence="4" id="KW-1003">Cell membrane</keyword>
<dbReference type="InterPro" id="IPR005467">
    <property type="entry name" value="His_kinase_dom"/>
</dbReference>
<dbReference type="CDD" id="cd06225">
    <property type="entry name" value="HAMP"/>
    <property type="match status" value="1"/>
</dbReference>
<keyword evidence="13" id="KW-0472">Membrane</keyword>
<feature type="domain" description="HAMP" evidence="15">
    <location>
        <begin position="162"/>
        <end position="214"/>
    </location>
</feature>
<dbReference type="InterPro" id="IPR050980">
    <property type="entry name" value="2C_sensor_his_kinase"/>
</dbReference>